<proteinExistence type="predicted"/>
<organism evidence="3">
    <name type="scientific">Tanacetum cinerariifolium</name>
    <name type="common">Dalmatian daisy</name>
    <name type="synonym">Chrysanthemum cinerariifolium</name>
    <dbReference type="NCBI Taxonomy" id="118510"/>
    <lineage>
        <taxon>Eukaryota</taxon>
        <taxon>Viridiplantae</taxon>
        <taxon>Streptophyta</taxon>
        <taxon>Embryophyta</taxon>
        <taxon>Tracheophyta</taxon>
        <taxon>Spermatophyta</taxon>
        <taxon>Magnoliopsida</taxon>
        <taxon>eudicotyledons</taxon>
        <taxon>Gunneridae</taxon>
        <taxon>Pentapetalae</taxon>
        <taxon>asterids</taxon>
        <taxon>campanulids</taxon>
        <taxon>Asterales</taxon>
        <taxon>Asteraceae</taxon>
        <taxon>Asteroideae</taxon>
        <taxon>Anthemideae</taxon>
        <taxon>Anthemidinae</taxon>
        <taxon>Tanacetum</taxon>
    </lineage>
</organism>
<accession>A0A6L2JAV9</accession>
<protein>
    <submittedName>
        <fullName evidence="3">Uncharacterized protein</fullName>
    </submittedName>
</protein>
<feature type="chain" id="PRO_5026856980" evidence="2">
    <location>
        <begin position="17"/>
        <end position="418"/>
    </location>
</feature>
<feature type="compositionally biased region" description="Low complexity" evidence="1">
    <location>
        <begin position="72"/>
        <end position="81"/>
    </location>
</feature>
<evidence type="ECO:0000256" key="2">
    <source>
        <dbReference type="SAM" id="SignalP"/>
    </source>
</evidence>
<sequence length="418" mass="46968">MLILGLSCCLSSSVLCLESANGAQSSRVPVPLPEDPYEAIRQDYLVGTDTESEPLGDLVETETPESPITVAPPTSLPKSTSSTLVPILRRTARMVVHVPPAISLSLSANLPLRKRYRGTSELVEDDEEDEEIKESLDSDSVSEDAEDKGPTTEDEVLAARDEGLAAGDEGLGIRVKSYGSDDEIHCLDDEDHSVESDGLGLKKEEKVVPEGQGSRSTPESERTERVSASKKPTLTAWKDPGGRTTCSISAPESERPERVSASRKPTLIVWTDLEDAETEVFLTELGAYVKMQERLIYDHAVRLEKPSPALFKRYDRDIGELFTRSRAVRDEIFYQRYRFRSLEHEQERVRMTFGALWRPVLSLESWTGQTDAQRAALRRRVGYMRRSNRKEIDREWSWRVSERVVVDLEKIEANNDDV</sequence>
<feature type="compositionally biased region" description="Acidic residues" evidence="1">
    <location>
        <begin position="122"/>
        <end position="132"/>
    </location>
</feature>
<reference evidence="3" key="1">
    <citation type="journal article" date="2019" name="Sci. Rep.">
        <title>Draft genome of Tanacetum cinerariifolium, the natural source of mosquito coil.</title>
        <authorList>
            <person name="Yamashiro T."/>
            <person name="Shiraishi A."/>
            <person name="Satake H."/>
            <person name="Nakayama K."/>
        </authorList>
    </citation>
    <scope>NUCLEOTIDE SEQUENCE</scope>
</reference>
<feature type="region of interest" description="Disordered" evidence="1">
    <location>
        <begin position="189"/>
        <end position="261"/>
    </location>
</feature>
<evidence type="ECO:0000313" key="3">
    <source>
        <dbReference type="EMBL" id="GEU34148.1"/>
    </source>
</evidence>
<dbReference type="AlphaFoldDB" id="A0A6L2JAV9"/>
<feature type="region of interest" description="Disordered" evidence="1">
    <location>
        <begin position="120"/>
        <end position="154"/>
    </location>
</feature>
<feature type="compositionally biased region" description="Basic and acidic residues" evidence="1">
    <location>
        <begin position="218"/>
        <end position="227"/>
    </location>
</feature>
<comment type="caution">
    <text evidence="3">The sequence shown here is derived from an EMBL/GenBank/DDBJ whole genome shotgun (WGS) entry which is preliminary data.</text>
</comment>
<dbReference type="EMBL" id="BKCJ010000544">
    <property type="protein sequence ID" value="GEU34148.1"/>
    <property type="molecule type" value="Genomic_DNA"/>
</dbReference>
<name>A0A6L2JAV9_TANCI</name>
<evidence type="ECO:0000256" key="1">
    <source>
        <dbReference type="SAM" id="MobiDB-lite"/>
    </source>
</evidence>
<keyword evidence="2" id="KW-0732">Signal</keyword>
<gene>
    <name evidence="3" type="ORF">Tci_006126</name>
</gene>
<feature type="signal peptide" evidence="2">
    <location>
        <begin position="1"/>
        <end position="16"/>
    </location>
</feature>
<feature type="region of interest" description="Disordered" evidence="1">
    <location>
        <begin position="62"/>
        <end position="81"/>
    </location>
</feature>